<dbReference type="RefSeq" id="WP_108730132.1">
    <property type="nucleotide sequence ID" value="NZ_CP020928.1"/>
</dbReference>
<name>A0A2S1KQ40_9LACO</name>
<gene>
    <name evidence="1" type="ORF">B6254_0711</name>
</gene>
<accession>A0A2S1KQ40</accession>
<proteinExistence type="predicted"/>
<protein>
    <submittedName>
        <fullName evidence="1">Uncharacterized protein</fullName>
    </submittedName>
</protein>
<dbReference type="Proteomes" id="UP000244870">
    <property type="component" value="Chromosome"/>
</dbReference>
<dbReference type="EMBL" id="CP020928">
    <property type="protein sequence ID" value="AWF95121.1"/>
    <property type="molecule type" value="Genomic_DNA"/>
</dbReference>
<evidence type="ECO:0000313" key="1">
    <source>
        <dbReference type="EMBL" id="AWF95121.1"/>
    </source>
</evidence>
<organism evidence="1 2">
    <name type="scientific">Weissella cibaria</name>
    <dbReference type="NCBI Taxonomy" id="137591"/>
    <lineage>
        <taxon>Bacteria</taxon>
        <taxon>Bacillati</taxon>
        <taxon>Bacillota</taxon>
        <taxon>Bacilli</taxon>
        <taxon>Lactobacillales</taxon>
        <taxon>Lactobacillaceae</taxon>
        <taxon>Weissella</taxon>
    </lineage>
</organism>
<sequence length="133" mass="15586">MMDKNVDQHYRTVTEETGQAMRNYAREYYATNVGSEIPDVKQVHRLVEIINFVLVQYLELPHTFYEMINFDEQVKIYHSPKAVEITVNSDYFNGREAITFNSDGFIGFAGWSDDYNVRPFVLAFLIWVDEVAE</sequence>
<dbReference type="AlphaFoldDB" id="A0A2S1KQ40"/>
<reference evidence="1 2" key="1">
    <citation type="submission" date="2017-04" db="EMBL/GenBank/DDBJ databases">
        <title>Weissella cibaria strain m2 complete genome.</title>
        <authorList>
            <person name="Pan Q."/>
            <person name="Tan M."/>
            <person name="Yao F."/>
            <person name="Su S."/>
        </authorList>
    </citation>
    <scope>NUCLEOTIDE SEQUENCE [LARGE SCALE GENOMIC DNA]</scope>
    <source>
        <strain evidence="1 2">M2</strain>
    </source>
</reference>
<evidence type="ECO:0000313" key="2">
    <source>
        <dbReference type="Proteomes" id="UP000244870"/>
    </source>
</evidence>